<keyword evidence="7 8" id="KW-0472">Membrane</keyword>
<feature type="transmembrane region" description="Helical" evidence="8">
    <location>
        <begin position="138"/>
        <end position="159"/>
    </location>
</feature>
<evidence type="ECO:0000256" key="4">
    <source>
        <dbReference type="ARBA" id="ARBA00022475"/>
    </source>
</evidence>
<dbReference type="Proteomes" id="UP000199379">
    <property type="component" value="Unassembled WGS sequence"/>
</dbReference>
<evidence type="ECO:0000256" key="1">
    <source>
        <dbReference type="ARBA" id="ARBA00004651"/>
    </source>
</evidence>
<dbReference type="OrthoDB" id="9800873at2"/>
<dbReference type="GO" id="GO:0005886">
    <property type="term" value="C:plasma membrane"/>
    <property type="evidence" value="ECO:0007669"/>
    <property type="project" value="UniProtKB-SubCell"/>
</dbReference>
<sequence>MLDVFSILSPLDLTLAFAVALLAGTVKGLVGFALPMILISFLSLILPPDVALAGLILPTLVTNGIQALRQGVAAAVQSVRRFRVFLLVGAACLLASAQLVTRIPRDAFLTVLGVTVVGFALLQLSGLRFHLPRRSARIEAGVGAFAGLIGGMSGVWGPPTVAYLTALDTPKAEQMRVQGVIYGLGSVLLAGAHLGSGVLRAETAPLSALLVVPAVAGMWLGGFWQDRIDQGTFRKATLAVLLVAGLNLLRRAVLG</sequence>
<dbReference type="PANTHER" id="PTHR30269">
    <property type="entry name" value="TRANSMEMBRANE PROTEIN YFCA"/>
    <property type="match status" value="1"/>
</dbReference>
<feature type="transmembrane region" description="Helical" evidence="8">
    <location>
        <begin position="38"/>
        <end position="61"/>
    </location>
</feature>
<comment type="similarity">
    <text evidence="2 8">Belongs to the 4-toluene sulfonate uptake permease (TSUP) (TC 2.A.102) family.</text>
</comment>
<dbReference type="RefSeq" id="WP_092368302.1">
    <property type="nucleotide sequence ID" value="NZ_BMGV01000008.1"/>
</dbReference>
<name>A0A1H7CG11_9RHOB</name>
<dbReference type="InterPro" id="IPR052017">
    <property type="entry name" value="TSUP"/>
</dbReference>
<reference evidence="9 10" key="1">
    <citation type="submission" date="2016-10" db="EMBL/GenBank/DDBJ databases">
        <authorList>
            <person name="de Groot N.N."/>
        </authorList>
    </citation>
    <scope>NUCLEOTIDE SEQUENCE [LARGE SCALE GENOMIC DNA]</scope>
    <source>
        <strain evidence="9 10">DSM 29340</strain>
    </source>
</reference>
<dbReference type="EMBL" id="FNYD01000008">
    <property type="protein sequence ID" value="SEJ88641.1"/>
    <property type="molecule type" value="Genomic_DNA"/>
</dbReference>
<proteinExistence type="inferred from homology"/>
<dbReference type="AlphaFoldDB" id="A0A1H7CG11"/>
<feature type="transmembrane region" description="Helical" evidence="8">
    <location>
        <begin position="82"/>
        <end position="101"/>
    </location>
</feature>
<comment type="subcellular location">
    <subcellularLocation>
        <location evidence="1 8">Cell membrane</location>
        <topology evidence="1 8">Multi-pass membrane protein</topology>
    </subcellularLocation>
</comment>
<accession>A0A1H7CG11</accession>
<dbReference type="Pfam" id="PF01925">
    <property type="entry name" value="TauE"/>
    <property type="match status" value="1"/>
</dbReference>
<keyword evidence="3" id="KW-0813">Transport</keyword>
<dbReference type="STRING" id="1227549.SAMN05444007_108109"/>
<dbReference type="PANTHER" id="PTHR30269:SF32">
    <property type="entry name" value="MEMBRANE TRANSPORTER PROTEIN-RELATED"/>
    <property type="match status" value="1"/>
</dbReference>
<evidence type="ECO:0000313" key="9">
    <source>
        <dbReference type="EMBL" id="SEJ88641.1"/>
    </source>
</evidence>
<evidence type="ECO:0000256" key="6">
    <source>
        <dbReference type="ARBA" id="ARBA00022989"/>
    </source>
</evidence>
<protein>
    <recommendedName>
        <fullName evidence="8">Probable membrane transporter protein</fullName>
    </recommendedName>
</protein>
<gene>
    <name evidence="9" type="ORF">SAMN05444007_108109</name>
</gene>
<feature type="transmembrane region" description="Helical" evidence="8">
    <location>
        <begin position="179"/>
        <end position="199"/>
    </location>
</feature>
<evidence type="ECO:0000256" key="3">
    <source>
        <dbReference type="ARBA" id="ARBA00022448"/>
    </source>
</evidence>
<organism evidence="9 10">
    <name type="scientific">Cribrihabitans marinus</name>
    <dbReference type="NCBI Taxonomy" id="1227549"/>
    <lineage>
        <taxon>Bacteria</taxon>
        <taxon>Pseudomonadati</taxon>
        <taxon>Pseudomonadota</taxon>
        <taxon>Alphaproteobacteria</taxon>
        <taxon>Rhodobacterales</taxon>
        <taxon>Paracoccaceae</taxon>
        <taxon>Cribrihabitans</taxon>
    </lineage>
</organism>
<feature type="transmembrane region" description="Helical" evidence="8">
    <location>
        <begin position="107"/>
        <end position="126"/>
    </location>
</feature>
<evidence type="ECO:0000256" key="5">
    <source>
        <dbReference type="ARBA" id="ARBA00022692"/>
    </source>
</evidence>
<evidence type="ECO:0000256" key="8">
    <source>
        <dbReference type="RuleBase" id="RU363041"/>
    </source>
</evidence>
<evidence type="ECO:0000313" key="10">
    <source>
        <dbReference type="Proteomes" id="UP000199379"/>
    </source>
</evidence>
<dbReference type="InterPro" id="IPR002781">
    <property type="entry name" value="TM_pro_TauE-like"/>
</dbReference>
<evidence type="ECO:0000256" key="7">
    <source>
        <dbReference type="ARBA" id="ARBA00023136"/>
    </source>
</evidence>
<evidence type="ECO:0000256" key="2">
    <source>
        <dbReference type="ARBA" id="ARBA00009142"/>
    </source>
</evidence>
<keyword evidence="4 8" id="KW-1003">Cell membrane</keyword>
<keyword evidence="5 8" id="KW-0812">Transmembrane</keyword>
<keyword evidence="10" id="KW-1185">Reference proteome</keyword>
<keyword evidence="6 8" id="KW-1133">Transmembrane helix</keyword>
<feature type="transmembrane region" description="Helical" evidence="8">
    <location>
        <begin position="206"/>
        <end position="224"/>
    </location>
</feature>